<accession>A0A1Q3EIA3</accession>
<dbReference type="EMBL" id="BDGU01000357">
    <property type="protein sequence ID" value="GAW06874.1"/>
    <property type="molecule type" value="Genomic_DNA"/>
</dbReference>
<reference evidence="1 2" key="2">
    <citation type="submission" date="2017-02" db="EMBL/GenBank/DDBJ databases">
        <title>A genome survey and senescence transcriptome analysis in Lentinula edodes.</title>
        <authorList>
            <person name="Sakamoto Y."/>
            <person name="Nakade K."/>
            <person name="Sato S."/>
            <person name="Yoshida Y."/>
            <person name="Miyazaki K."/>
            <person name="Natsume S."/>
            <person name="Konno N."/>
        </authorList>
    </citation>
    <scope>NUCLEOTIDE SEQUENCE [LARGE SCALE GENOMIC DNA]</scope>
    <source>
        <strain evidence="1 2">NBRC 111202</strain>
    </source>
</reference>
<name>A0A1Q3EIA3_LENED</name>
<organism evidence="1 2">
    <name type="scientific">Lentinula edodes</name>
    <name type="common">Shiitake mushroom</name>
    <name type="synonym">Lentinus edodes</name>
    <dbReference type="NCBI Taxonomy" id="5353"/>
    <lineage>
        <taxon>Eukaryota</taxon>
        <taxon>Fungi</taxon>
        <taxon>Dikarya</taxon>
        <taxon>Basidiomycota</taxon>
        <taxon>Agaricomycotina</taxon>
        <taxon>Agaricomycetes</taxon>
        <taxon>Agaricomycetidae</taxon>
        <taxon>Agaricales</taxon>
        <taxon>Marasmiineae</taxon>
        <taxon>Omphalotaceae</taxon>
        <taxon>Lentinula</taxon>
    </lineage>
</organism>
<evidence type="ECO:0000313" key="1">
    <source>
        <dbReference type="EMBL" id="GAW06874.1"/>
    </source>
</evidence>
<dbReference type="Proteomes" id="UP000188533">
    <property type="component" value="Unassembled WGS sequence"/>
</dbReference>
<reference evidence="1 2" key="1">
    <citation type="submission" date="2016-08" db="EMBL/GenBank/DDBJ databases">
        <authorList>
            <consortium name="Lentinula edodes genome sequencing consortium"/>
            <person name="Sakamoto Y."/>
            <person name="Nakade K."/>
            <person name="Sato S."/>
            <person name="Yoshida Y."/>
            <person name="Miyazaki K."/>
            <person name="Natsume S."/>
            <person name="Konno N."/>
        </authorList>
    </citation>
    <scope>NUCLEOTIDE SEQUENCE [LARGE SCALE GENOMIC DNA]</scope>
    <source>
        <strain evidence="1 2">NBRC 111202</strain>
    </source>
</reference>
<protein>
    <submittedName>
        <fullName evidence="1">Uncharacterized protein</fullName>
    </submittedName>
</protein>
<comment type="caution">
    <text evidence="1">The sequence shown here is derived from an EMBL/GenBank/DDBJ whole genome shotgun (WGS) entry which is preliminary data.</text>
</comment>
<gene>
    <name evidence="1" type="ORF">LENED_008828</name>
</gene>
<sequence>MLSSHYLCSGEHPGFADQENFTEIHTRSDFRKPLPADYKKLVRRACSPTSKSISIQAHPERLLPSRNFHSPLELRVFENRWLGCLTSHSNEKLCSARARNRNLEELGDETGHAPDFRNVNLVSPHAVRDAIHAMISMPRLMHVLLGDYRLPPSSCICHFHSGKLPVLNKLAYLIRSQ</sequence>
<proteinExistence type="predicted"/>
<dbReference type="AlphaFoldDB" id="A0A1Q3EIA3"/>
<evidence type="ECO:0000313" key="2">
    <source>
        <dbReference type="Proteomes" id="UP000188533"/>
    </source>
</evidence>
<keyword evidence="2" id="KW-1185">Reference proteome</keyword>